<dbReference type="EMBL" id="JXKQ01000004">
    <property type="protein sequence ID" value="OJG45897.1"/>
    <property type="molecule type" value="Genomic_DNA"/>
</dbReference>
<comment type="function">
    <text evidence="5">Bifunctional serine/threonine kinase and phosphorylase involved in the regulation of the pyruvate, phosphate dikinase (PPDK) by catalyzing its phosphorylation/dephosphorylation.</text>
</comment>
<comment type="caution">
    <text evidence="6">The sequence shown here is derived from an EMBL/GenBank/DDBJ whole genome shotgun (WGS) entry which is preliminary data.</text>
</comment>
<protein>
    <recommendedName>
        <fullName evidence="5">Putative pyruvate, phosphate dikinase regulatory protein</fullName>
        <shortName evidence="5">PPDK regulatory protein</shortName>
        <ecNumber evidence="5">2.7.11.32</ecNumber>
        <ecNumber evidence="5">2.7.4.27</ecNumber>
    </recommendedName>
</protein>
<dbReference type="HAMAP" id="MF_00921">
    <property type="entry name" value="PDRP"/>
    <property type="match status" value="1"/>
</dbReference>
<reference evidence="6 7" key="1">
    <citation type="submission" date="2014-12" db="EMBL/GenBank/DDBJ databases">
        <title>Draft genome sequences of 29 type strains of Enterococci.</title>
        <authorList>
            <person name="Zhong Z."/>
            <person name="Sun Z."/>
            <person name="Liu W."/>
            <person name="Zhang W."/>
            <person name="Zhang H."/>
        </authorList>
    </citation>
    <scope>NUCLEOTIDE SEQUENCE [LARGE SCALE GENOMIC DNA]</scope>
    <source>
        <strain evidence="6 7">DSM 17122</strain>
    </source>
</reference>
<dbReference type="RefSeq" id="WP_071857557.1">
    <property type="nucleotide sequence ID" value="NZ_JBHSHK010000009.1"/>
</dbReference>
<comment type="catalytic activity">
    <reaction evidence="5">
        <text>N(tele)-phospho-L-histidyl/L-threonyl-[pyruvate, phosphate dikinase] + ADP = N(tele)-phospho-L-histidyl/O-phospho-L-threonyl-[pyruvate, phosphate dikinase] + AMP + H(+)</text>
        <dbReference type="Rhea" id="RHEA:43692"/>
        <dbReference type="Rhea" id="RHEA-COMP:10650"/>
        <dbReference type="Rhea" id="RHEA-COMP:10651"/>
        <dbReference type="ChEBI" id="CHEBI:15378"/>
        <dbReference type="ChEBI" id="CHEBI:30013"/>
        <dbReference type="ChEBI" id="CHEBI:61977"/>
        <dbReference type="ChEBI" id="CHEBI:83586"/>
        <dbReference type="ChEBI" id="CHEBI:456215"/>
        <dbReference type="ChEBI" id="CHEBI:456216"/>
        <dbReference type="EC" id="2.7.11.32"/>
    </reaction>
</comment>
<evidence type="ECO:0000256" key="1">
    <source>
        <dbReference type="ARBA" id="ARBA00022527"/>
    </source>
</evidence>
<dbReference type="EC" id="2.7.11.32" evidence="5"/>
<dbReference type="OrthoDB" id="9782201at2"/>
<gene>
    <name evidence="6" type="ORF">RV04_GL001663</name>
</gene>
<dbReference type="GO" id="GO:0016776">
    <property type="term" value="F:phosphotransferase activity, phosphate group as acceptor"/>
    <property type="evidence" value="ECO:0007669"/>
    <property type="project" value="UniProtKB-UniRule"/>
</dbReference>
<feature type="binding site" evidence="5">
    <location>
        <begin position="155"/>
        <end position="162"/>
    </location>
    <ligand>
        <name>ADP</name>
        <dbReference type="ChEBI" id="CHEBI:456216"/>
    </ligand>
</feature>
<accession>A0A1L8TNN8</accession>
<keyword evidence="7" id="KW-1185">Reference proteome</keyword>
<comment type="catalytic activity">
    <reaction evidence="5">
        <text>N(tele)-phospho-L-histidyl/O-phospho-L-threonyl-[pyruvate, phosphate dikinase] + phosphate + H(+) = N(tele)-phospho-L-histidyl/L-threonyl-[pyruvate, phosphate dikinase] + diphosphate</text>
        <dbReference type="Rhea" id="RHEA:43696"/>
        <dbReference type="Rhea" id="RHEA-COMP:10650"/>
        <dbReference type="Rhea" id="RHEA-COMP:10651"/>
        <dbReference type="ChEBI" id="CHEBI:15378"/>
        <dbReference type="ChEBI" id="CHEBI:30013"/>
        <dbReference type="ChEBI" id="CHEBI:33019"/>
        <dbReference type="ChEBI" id="CHEBI:43474"/>
        <dbReference type="ChEBI" id="CHEBI:61977"/>
        <dbReference type="ChEBI" id="CHEBI:83586"/>
        <dbReference type="EC" id="2.7.4.27"/>
    </reaction>
</comment>
<evidence type="ECO:0000256" key="5">
    <source>
        <dbReference type="HAMAP-Rule" id="MF_00921"/>
    </source>
</evidence>
<keyword evidence="1 5" id="KW-0723">Serine/threonine-protein kinase</keyword>
<evidence type="ECO:0000256" key="2">
    <source>
        <dbReference type="ARBA" id="ARBA00022679"/>
    </source>
</evidence>
<dbReference type="STRING" id="249189.RV04_GL001663"/>
<organism evidence="6 7">
    <name type="scientific">Enterococcus hermanniensis</name>
    <dbReference type="NCBI Taxonomy" id="249189"/>
    <lineage>
        <taxon>Bacteria</taxon>
        <taxon>Bacillati</taxon>
        <taxon>Bacillota</taxon>
        <taxon>Bacilli</taxon>
        <taxon>Lactobacillales</taxon>
        <taxon>Enterococcaceae</taxon>
        <taxon>Enterococcus</taxon>
    </lineage>
</organism>
<proteinExistence type="inferred from homology"/>
<keyword evidence="4 5" id="KW-0418">Kinase</keyword>
<dbReference type="GO" id="GO:0004674">
    <property type="term" value="F:protein serine/threonine kinase activity"/>
    <property type="evidence" value="ECO:0007669"/>
    <property type="project" value="UniProtKB-UniRule"/>
</dbReference>
<evidence type="ECO:0000256" key="3">
    <source>
        <dbReference type="ARBA" id="ARBA00022741"/>
    </source>
</evidence>
<sequence length="287" mass="32440">MDSEKQNDLVTIFIISDSAGETASKLAQASMAQYPTVEFCLFRRTFIHSEELLMKALNDAKAENGMIIYTLIDPKLSKIAQEFCAHEDLFTMDLLNPVVNEIGKRAQIEPSGERGALHHLNDNYFKRIKAMEFAVKYDDGKDPRGFLEADVVLLGVSRTSKTPLSLYLANKNLKVANLPLIPQAHIPKQLFEIDPKKIVGLTNDPEVLIGIRKERMRAYGLNPETAYSDREKIQAELKFAHDLYHKLGCEIINVATLSIEETAAMIMNALDLDDHSYYFMEEEDPES</sequence>
<dbReference type="Pfam" id="PF03618">
    <property type="entry name" value="Kinase-PPPase"/>
    <property type="match status" value="1"/>
</dbReference>
<dbReference type="NCBIfam" id="NF003742">
    <property type="entry name" value="PRK05339.1"/>
    <property type="match status" value="1"/>
</dbReference>
<evidence type="ECO:0000313" key="6">
    <source>
        <dbReference type="EMBL" id="OJG45897.1"/>
    </source>
</evidence>
<dbReference type="InterPro" id="IPR026565">
    <property type="entry name" value="PPDK_reg"/>
</dbReference>
<comment type="similarity">
    <text evidence="5">Belongs to the pyruvate, phosphate/water dikinase regulatory protein family. PDRP subfamily.</text>
</comment>
<keyword evidence="2 5" id="KW-0808">Transferase</keyword>
<evidence type="ECO:0000313" key="7">
    <source>
        <dbReference type="Proteomes" id="UP000182077"/>
    </source>
</evidence>
<dbReference type="AlphaFoldDB" id="A0A1L8TNN8"/>
<dbReference type="InterPro" id="IPR005177">
    <property type="entry name" value="Kinase-pyrophosphorylase"/>
</dbReference>
<dbReference type="PANTHER" id="PTHR31756:SF3">
    <property type="entry name" value="PYRUVATE, PHOSPHATE DIKINASE REGULATORY PROTEIN 1, CHLOROPLASTIC"/>
    <property type="match status" value="1"/>
</dbReference>
<name>A0A1L8TNN8_9ENTE</name>
<dbReference type="Proteomes" id="UP000182077">
    <property type="component" value="Unassembled WGS sequence"/>
</dbReference>
<dbReference type="GO" id="GO:0005524">
    <property type="term" value="F:ATP binding"/>
    <property type="evidence" value="ECO:0007669"/>
    <property type="project" value="InterPro"/>
</dbReference>
<evidence type="ECO:0000256" key="4">
    <source>
        <dbReference type="ARBA" id="ARBA00022777"/>
    </source>
</evidence>
<dbReference type="EC" id="2.7.4.27" evidence="5"/>
<dbReference type="GO" id="GO:0043531">
    <property type="term" value="F:ADP binding"/>
    <property type="evidence" value="ECO:0007669"/>
    <property type="project" value="UniProtKB-UniRule"/>
</dbReference>
<dbReference type="PANTHER" id="PTHR31756">
    <property type="entry name" value="PYRUVATE, PHOSPHATE DIKINASE REGULATORY PROTEIN 1, CHLOROPLASTIC"/>
    <property type="match status" value="1"/>
</dbReference>
<keyword evidence="3 5" id="KW-0547">Nucleotide-binding</keyword>